<evidence type="ECO:0000256" key="4">
    <source>
        <dbReference type="SAM" id="Coils"/>
    </source>
</evidence>
<dbReference type="InterPro" id="IPR039565">
    <property type="entry name" value="BamD-like"/>
</dbReference>
<keyword evidence="7" id="KW-1185">Reference proteome</keyword>
<dbReference type="PATRIC" id="fig|1359168.3.peg.773"/>
<dbReference type="InterPro" id="IPR017689">
    <property type="entry name" value="BamD"/>
</dbReference>
<dbReference type="NCBIfam" id="TIGR03302">
    <property type="entry name" value="OM_YfiO"/>
    <property type="match status" value="1"/>
</dbReference>
<dbReference type="STRING" id="1359168.OCHUTO_0185"/>
<evidence type="ECO:0000256" key="1">
    <source>
        <dbReference type="ARBA" id="ARBA00022729"/>
    </source>
</evidence>
<keyword evidence="4" id="KW-0175">Coiled coil</keyword>
<organism evidence="6 7">
    <name type="scientific">Orientia chuto str. Dubai</name>
    <dbReference type="NCBI Taxonomy" id="1359168"/>
    <lineage>
        <taxon>Bacteria</taxon>
        <taxon>Pseudomonadati</taxon>
        <taxon>Pseudomonadota</taxon>
        <taxon>Alphaproteobacteria</taxon>
        <taxon>Rickettsiales</taxon>
        <taxon>Rickettsiaceae</taxon>
        <taxon>Rickettsieae</taxon>
        <taxon>Orientia</taxon>
    </lineage>
</organism>
<dbReference type="Gene3D" id="1.25.40.10">
    <property type="entry name" value="Tetratricopeptide repeat domain"/>
    <property type="match status" value="1"/>
</dbReference>
<keyword evidence="3" id="KW-0998">Cell outer membrane</keyword>
<evidence type="ECO:0000313" key="6">
    <source>
        <dbReference type="EMBL" id="KJV57150.1"/>
    </source>
</evidence>
<evidence type="ECO:0000313" key="7">
    <source>
        <dbReference type="Proteomes" id="UP000033616"/>
    </source>
</evidence>
<dbReference type="RefSeq" id="WP_232296902.1">
    <property type="nucleotide sequence ID" value="NZ_LANP01000003.1"/>
</dbReference>
<dbReference type="Proteomes" id="UP000033616">
    <property type="component" value="Unassembled WGS sequence"/>
</dbReference>
<sequence>MLRFVFAFLILLPFINYTILAKEKKQIASFSAEEAYCKGEKLFQKKKYRAAAEQFFNIFIQSLGSDIATKSEFMHGYSLYLAGEYAEAFDILERFIRLHPMYYKIADVYYLKASAKYKQAYYQQDLDQLARAKSELQQVIDKFPESDYVAKVQEKINVLSKNLASIQMDIGKFYLARKNPIAALNRFNTVIDQYSHTSYYPEAIYRMAQSYALLECKTEIEEQLAILNSKFPDNIWSKRAKLAFKAIW</sequence>
<protein>
    <submittedName>
        <fullName evidence="6">Outer membrane assembly lipoYfiO family protein</fullName>
    </submittedName>
</protein>
<comment type="caution">
    <text evidence="6">The sequence shown here is derived from an EMBL/GenBank/DDBJ whole genome shotgun (WGS) entry which is preliminary data.</text>
</comment>
<feature type="domain" description="Outer membrane lipoprotein BamD-like" evidence="5">
    <location>
        <begin position="32"/>
        <end position="223"/>
    </location>
</feature>
<name>A0A0F3MN46_9RICK</name>
<gene>
    <name evidence="6" type="primary">yfiO</name>
    <name evidence="6" type="ORF">OCHUTO_0185</name>
</gene>
<dbReference type="EMBL" id="LANP01000003">
    <property type="protein sequence ID" value="KJV57150.1"/>
    <property type="molecule type" value="Genomic_DNA"/>
</dbReference>
<dbReference type="Pfam" id="PF13525">
    <property type="entry name" value="YfiO"/>
    <property type="match status" value="1"/>
</dbReference>
<keyword evidence="2" id="KW-0472">Membrane</keyword>
<dbReference type="AlphaFoldDB" id="A0A0F3MN46"/>
<keyword evidence="1" id="KW-0732">Signal</keyword>
<reference evidence="6 7" key="1">
    <citation type="submission" date="2015-02" db="EMBL/GenBank/DDBJ databases">
        <title>Genome Sequencing of Rickettsiales.</title>
        <authorList>
            <person name="Daugherty S.C."/>
            <person name="Su Q."/>
            <person name="Abolude K."/>
            <person name="Beier-Sexton M."/>
            <person name="Carlyon J.A."/>
            <person name="Carter R."/>
            <person name="Day N.P."/>
            <person name="Dumler S.J."/>
            <person name="Dyachenko V."/>
            <person name="Godinez A."/>
            <person name="Kurtti T.J."/>
            <person name="Lichay M."/>
            <person name="Mullins K.E."/>
            <person name="Ott S."/>
            <person name="Pappas-Brown V."/>
            <person name="Paris D.H."/>
            <person name="Patel P."/>
            <person name="Richards A.L."/>
            <person name="Sadzewicz L."/>
            <person name="Sears K."/>
            <person name="Seidman D."/>
            <person name="Sengamalay N."/>
            <person name="Stenos J."/>
            <person name="Tallon L.J."/>
            <person name="Vincent G."/>
            <person name="Fraser C.M."/>
            <person name="Munderloh U."/>
            <person name="Dunning-Hotopp J.C."/>
        </authorList>
    </citation>
    <scope>NUCLEOTIDE SEQUENCE [LARGE SCALE GENOMIC DNA]</scope>
    <source>
        <strain evidence="6 7">Fuller</strain>
    </source>
</reference>
<evidence type="ECO:0000256" key="2">
    <source>
        <dbReference type="ARBA" id="ARBA00023136"/>
    </source>
</evidence>
<dbReference type="InterPro" id="IPR011990">
    <property type="entry name" value="TPR-like_helical_dom_sf"/>
</dbReference>
<accession>A0A0F3MN46</accession>
<dbReference type="SUPFAM" id="SSF48452">
    <property type="entry name" value="TPR-like"/>
    <property type="match status" value="1"/>
</dbReference>
<feature type="coiled-coil region" evidence="4">
    <location>
        <begin position="122"/>
        <end position="169"/>
    </location>
</feature>
<proteinExistence type="predicted"/>
<evidence type="ECO:0000256" key="3">
    <source>
        <dbReference type="ARBA" id="ARBA00023237"/>
    </source>
</evidence>
<evidence type="ECO:0000259" key="5">
    <source>
        <dbReference type="Pfam" id="PF13525"/>
    </source>
</evidence>